<geneLocation type="plasmid" evidence="1 2">
    <name>pHTUR03</name>
</geneLocation>
<evidence type="ECO:0000313" key="1">
    <source>
        <dbReference type="EMBL" id="ADB63670.1"/>
    </source>
</evidence>
<dbReference type="HOGENOM" id="CLU_1965508_0_0_2"/>
<dbReference type="Proteomes" id="UP000001903">
    <property type="component" value="Plasmid pHTUR03"/>
</dbReference>
<gene>
    <name evidence="1" type="ordered locus">Htur_4933</name>
</gene>
<evidence type="ECO:0000313" key="2">
    <source>
        <dbReference type="Proteomes" id="UP000001903"/>
    </source>
</evidence>
<keyword evidence="2" id="KW-1185">Reference proteome</keyword>
<dbReference type="RefSeq" id="WP_012945913.1">
    <property type="nucleotide sequence ID" value="NC_013746.1"/>
</dbReference>
<name>D2S2S3_HALTV</name>
<organism evidence="1 2">
    <name type="scientific">Haloterrigena turkmenica (strain ATCC 51198 / DSM 5511 / JCM 9101 / NCIMB 13204 / VKM B-1734 / 4k)</name>
    <name type="common">Halococcus turkmenicus</name>
    <dbReference type="NCBI Taxonomy" id="543526"/>
    <lineage>
        <taxon>Archaea</taxon>
        <taxon>Methanobacteriati</taxon>
        <taxon>Methanobacteriota</taxon>
        <taxon>Stenosarchaea group</taxon>
        <taxon>Halobacteria</taxon>
        <taxon>Halobacteriales</taxon>
        <taxon>Natrialbaceae</taxon>
        <taxon>Haloterrigena</taxon>
    </lineage>
</organism>
<dbReference type="AlphaFoldDB" id="D2S2S3"/>
<keyword evidence="1" id="KW-0614">Plasmid</keyword>
<dbReference type="OrthoDB" id="350838at2157"/>
<dbReference type="GeneID" id="8745563"/>
<dbReference type="KEGG" id="htu:Htur_4933"/>
<sequence length="127" mass="14478">MITLNEWFERTENGSQEHTLWDSNDSNRRFETCFCENCGTDCNGNHCNKSLEKLKPLAKNIYRYITLETEYDLDAKQFDTAVRELQQLRSAQGNETEVLGAAFARALESDRATADVDHAVRPVAISD</sequence>
<protein>
    <submittedName>
        <fullName evidence="1">Uncharacterized protein</fullName>
    </submittedName>
</protein>
<dbReference type="EMBL" id="CP001863">
    <property type="protein sequence ID" value="ADB63670.1"/>
    <property type="molecule type" value="Genomic_DNA"/>
</dbReference>
<proteinExistence type="predicted"/>
<reference evidence="1 2" key="1">
    <citation type="journal article" date="2010" name="Stand. Genomic Sci.">
        <title>Complete genome sequence of Haloterrigena turkmenica type strain (4k).</title>
        <authorList>
            <person name="Saunders E."/>
            <person name="Tindall B.J."/>
            <person name="Fahnrich R."/>
            <person name="Lapidus A."/>
            <person name="Copeland A."/>
            <person name="Del Rio T.G."/>
            <person name="Lucas S."/>
            <person name="Chen F."/>
            <person name="Tice H."/>
            <person name="Cheng J.F."/>
            <person name="Han C."/>
            <person name="Detter J.C."/>
            <person name="Bruce D."/>
            <person name="Goodwin L."/>
            <person name="Chain P."/>
            <person name="Pitluck S."/>
            <person name="Pati A."/>
            <person name="Ivanova N."/>
            <person name="Mavromatis K."/>
            <person name="Chen A."/>
            <person name="Palaniappan K."/>
            <person name="Land M."/>
            <person name="Hauser L."/>
            <person name="Chang Y.J."/>
            <person name="Jeffries C.D."/>
            <person name="Brettin T."/>
            <person name="Rohde M."/>
            <person name="Goker M."/>
            <person name="Bristow J."/>
            <person name="Eisen J.A."/>
            <person name="Markowitz V."/>
            <person name="Hugenholtz P."/>
            <person name="Klenk H.P."/>
            <person name="Kyrpides N.C."/>
        </authorList>
    </citation>
    <scope>NUCLEOTIDE SEQUENCE [LARGE SCALE GENOMIC DNA]</scope>
    <source>
        <strain evidence="2">ATCC 51198 / DSM 5511 / JCM 9101 / NCIMB 13204 / VKM B-1734 / 4k</strain>
    </source>
</reference>
<accession>D2S2S3</accession>